<evidence type="ECO:0000259" key="5">
    <source>
        <dbReference type="PROSITE" id="PS50931"/>
    </source>
</evidence>
<dbReference type="InterPro" id="IPR005119">
    <property type="entry name" value="LysR_subst-bd"/>
</dbReference>
<dbReference type="Gene3D" id="1.10.10.10">
    <property type="entry name" value="Winged helix-like DNA-binding domain superfamily/Winged helix DNA-binding domain"/>
    <property type="match status" value="1"/>
</dbReference>
<keyword evidence="3" id="KW-0238">DNA-binding</keyword>
<evidence type="ECO:0000256" key="2">
    <source>
        <dbReference type="ARBA" id="ARBA00023015"/>
    </source>
</evidence>
<evidence type="ECO:0000256" key="3">
    <source>
        <dbReference type="ARBA" id="ARBA00023125"/>
    </source>
</evidence>
<evidence type="ECO:0000313" key="7">
    <source>
        <dbReference type="Proteomes" id="UP000284119"/>
    </source>
</evidence>
<dbReference type="InterPro" id="IPR036388">
    <property type="entry name" value="WH-like_DNA-bd_sf"/>
</dbReference>
<protein>
    <submittedName>
        <fullName evidence="6">LysR family transcriptional regulator</fullName>
    </submittedName>
</protein>
<dbReference type="Proteomes" id="UP000284119">
    <property type="component" value="Unassembled WGS sequence"/>
</dbReference>
<dbReference type="PROSITE" id="PS50931">
    <property type="entry name" value="HTH_LYSR"/>
    <property type="match status" value="1"/>
</dbReference>
<dbReference type="Pfam" id="PF03466">
    <property type="entry name" value="LysR_substrate"/>
    <property type="match status" value="1"/>
</dbReference>
<evidence type="ECO:0000256" key="4">
    <source>
        <dbReference type="ARBA" id="ARBA00023163"/>
    </source>
</evidence>
<keyword evidence="2" id="KW-0805">Transcription regulation</keyword>
<dbReference type="InterPro" id="IPR000847">
    <property type="entry name" value="LysR_HTH_N"/>
</dbReference>
<comment type="caution">
    <text evidence="6">The sequence shown here is derived from an EMBL/GenBank/DDBJ whole genome shotgun (WGS) entry which is preliminary data.</text>
</comment>
<sequence length="302" mass="33312">MSMDIALLHAVVEVAKAGGFREAARVTGSNASRLSDAVRRAEQQLGIRLFHRTTRTVVLTEAGRALIDRLLPAMNEVDAALDALNRYRNTPGGTLRLNVPVSAARLVLPALVPEFLRRYPDIQLEIVAESNVQDVFRDGCDAGIRYDERLEQDVVAIPIGPRIQRFAAAASPAYLDVHGRPAHPRDLIQHQCLRGRFASGVMPPWEFEREGERLSVEVKGPLVVSVGGAVDLALGTAIAGTGIIYLFEEWLRPAIDSGQLEAILQPWWLSFSGLYLYYNDRRLIPAPLQAFIDFVREANGAL</sequence>
<dbReference type="EMBL" id="RAHG01000005">
    <property type="protein sequence ID" value="RJT12781.1"/>
    <property type="molecule type" value="Genomic_DNA"/>
</dbReference>
<dbReference type="Pfam" id="PF00126">
    <property type="entry name" value="HTH_1"/>
    <property type="match status" value="1"/>
</dbReference>
<dbReference type="InterPro" id="IPR036390">
    <property type="entry name" value="WH_DNA-bd_sf"/>
</dbReference>
<comment type="similarity">
    <text evidence="1">Belongs to the LysR transcriptional regulatory family.</text>
</comment>
<dbReference type="Gene3D" id="3.40.190.290">
    <property type="match status" value="1"/>
</dbReference>
<feature type="domain" description="HTH lysR-type" evidence="5">
    <location>
        <begin position="3"/>
        <end position="60"/>
    </location>
</feature>
<name>A0ABX9NZQ9_9GAMM</name>
<reference evidence="6 7" key="1">
    <citation type="submission" date="2018-09" db="EMBL/GenBank/DDBJ databases">
        <authorList>
            <person name="Le Fleche-Mateos A."/>
        </authorList>
    </citation>
    <scope>NUCLEOTIDE SEQUENCE [LARGE SCALE GENOMIC DNA]</scope>
    <source>
        <strain evidence="6 7">DSM 30078</strain>
    </source>
</reference>
<dbReference type="RefSeq" id="WP_112166129.1">
    <property type="nucleotide sequence ID" value="NZ_CBCPIW010000031.1"/>
</dbReference>
<keyword evidence="4" id="KW-0804">Transcription</keyword>
<evidence type="ECO:0000256" key="1">
    <source>
        <dbReference type="ARBA" id="ARBA00009437"/>
    </source>
</evidence>
<dbReference type="CDD" id="cd08474">
    <property type="entry name" value="PBP2_CrgA_like_5"/>
    <property type="match status" value="1"/>
</dbReference>
<dbReference type="SUPFAM" id="SSF46785">
    <property type="entry name" value="Winged helix' DNA-binding domain"/>
    <property type="match status" value="1"/>
</dbReference>
<accession>A0ABX9NZQ9</accession>
<organism evidence="6 7">
    <name type="scientific">Rahnella inusitata</name>
    <dbReference type="NCBI Taxonomy" id="58169"/>
    <lineage>
        <taxon>Bacteria</taxon>
        <taxon>Pseudomonadati</taxon>
        <taxon>Pseudomonadota</taxon>
        <taxon>Gammaproteobacteria</taxon>
        <taxon>Enterobacterales</taxon>
        <taxon>Yersiniaceae</taxon>
        <taxon>Rahnella</taxon>
    </lineage>
</organism>
<dbReference type="PANTHER" id="PTHR30537:SF5">
    <property type="entry name" value="HTH-TYPE TRANSCRIPTIONAL ACTIVATOR TTDR-RELATED"/>
    <property type="match status" value="1"/>
</dbReference>
<keyword evidence="7" id="KW-1185">Reference proteome</keyword>
<evidence type="ECO:0000313" key="6">
    <source>
        <dbReference type="EMBL" id="RJT12781.1"/>
    </source>
</evidence>
<dbReference type="SUPFAM" id="SSF53850">
    <property type="entry name" value="Periplasmic binding protein-like II"/>
    <property type="match status" value="1"/>
</dbReference>
<dbReference type="InterPro" id="IPR058163">
    <property type="entry name" value="LysR-type_TF_proteobact-type"/>
</dbReference>
<dbReference type="PANTHER" id="PTHR30537">
    <property type="entry name" value="HTH-TYPE TRANSCRIPTIONAL REGULATOR"/>
    <property type="match status" value="1"/>
</dbReference>
<gene>
    <name evidence="6" type="ORF">D5396_12415</name>
</gene>
<proteinExistence type="inferred from homology"/>